<protein>
    <submittedName>
        <fullName evidence="1">Uncharacterized protein</fullName>
    </submittedName>
</protein>
<gene>
    <name evidence="1" type="ORF">LCGC14_2547060</name>
</gene>
<dbReference type="EMBL" id="LAZR01041706">
    <property type="protein sequence ID" value="KKL11319.1"/>
    <property type="molecule type" value="Genomic_DNA"/>
</dbReference>
<evidence type="ECO:0000313" key="1">
    <source>
        <dbReference type="EMBL" id="KKL11319.1"/>
    </source>
</evidence>
<accession>A0A0F9AP09</accession>
<organism evidence="1">
    <name type="scientific">marine sediment metagenome</name>
    <dbReference type="NCBI Taxonomy" id="412755"/>
    <lineage>
        <taxon>unclassified sequences</taxon>
        <taxon>metagenomes</taxon>
        <taxon>ecological metagenomes</taxon>
    </lineage>
</organism>
<comment type="caution">
    <text evidence="1">The sequence shown here is derived from an EMBL/GenBank/DDBJ whole genome shotgun (WGS) entry which is preliminary data.</text>
</comment>
<dbReference type="AlphaFoldDB" id="A0A0F9AP09"/>
<sequence length="69" mass="7663">MAFFPIDIVLRCSECGLHLSAKDMQGYEGLLLDVEPCKHECKPEGDFVVCNSSPSCPACRRRESEKGDN</sequence>
<proteinExistence type="predicted"/>
<reference evidence="1" key="1">
    <citation type="journal article" date="2015" name="Nature">
        <title>Complex archaea that bridge the gap between prokaryotes and eukaryotes.</title>
        <authorList>
            <person name="Spang A."/>
            <person name="Saw J.H."/>
            <person name="Jorgensen S.L."/>
            <person name="Zaremba-Niedzwiedzka K."/>
            <person name="Martijn J."/>
            <person name="Lind A.E."/>
            <person name="van Eijk R."/>
            <person name="Schleper C."/>
            <person name="Guy L."/>
            <person name="Ettema T.J."/>
        </authorList>
    </citation>
    <scope>NUCLEOTIDE SEQUENCE</scope>
</reference>
<name>A0A0F9AP09_9ZZZZ</name>